<comment type="caution">
    <text evidence="11">The sequence shown here is derived from an EMBL/GenBank/DDBJ whole genome shotgun (WGS) entry which is preliminary data.</text>
</comment>
<dbReference type="GO" id="GO:0005524">
    <property type="term" value="F:ATP binding"/>
    <property type="evidence" value="ECO:0007669"/>
    <property type="project" value="UniProtKB-KW"/>
</dbReference>
<dbReference type="PROSITE" id="PS00108">
    <property type="entry name" value="PROTEIN_KINASE_ST"/>
    <property type="match status" value="1"/>
</dbReference>
<dbReference type="InterPro" id="IPR008271">
    <property type="entry name" value="Ser/Thr_kinase_AS"/>
</dbReference>
<feature type="compositionally biased region" description="Basic and acidic residues" evidence="9">
    <location>
        <begin position="378"/>
        <end position="389"/>
    </location>
</feature>
<evidence type="ECO:0000256" key="8">
    <source>
        <dbReference type="ARBA" id="ARBA00048679"/>
    </source>
</evidence>
<evidence type="ECO:0000313" key="12">
    <source>
        <dbReference type="Proteomes" id="UP000636800"/>
    </source>
</evidence>
<dbReference type="PROSITE" id="PS50011">
    <property type="entry name" value="PROTEIN_KINASE_DOM"/>
    <property type="match status" value="1"/>
</dbReference>
<keyword evidence="2" id="KW-0723">Serine/threonine-protein kinase</keyword>
<dbReference type="PANTHER" id="PTHR46821:SF2">
    <property type="entry name" value="OS03G0251700 PROTEIN"/>
    <property type="match status" value="1"/>
</dbReference>
<feature type="domain" description="Protein kinase" evidence="10">
    <location>
        <begin position="41"/>
        <end position="616"/>
    </location>
</feature>
<dbReference type="EC" id="2.7.11.1" evidence="1"/>
<sequence length="622" mass="69406">MVVFYRRLLCSRASAASNSDALPSPNHRFSFSQLRRATASFSPTRKIGQGGFGPVYRGTLPSGQHIAVKLMDSEFFHGEREFQNELTLAAKMLTMGSSSDGGLVVVPFGFCECEKFRGCGGWWTRRSAADEEAVDDDIEDGLSGRRLLLVYELMHNGSLQDALLHRRCPELMDWRRRFSVVVDIARGLHFLHEVCNPPVIHGDIKPSNILLDSRLSAKIADFGLAQLKPPTQTQGGDIEKISSPKIFSIDACLQSQIRSRNGFGVGDDDASALGETAEGGTNAIFDDVNGFHNTEECQEEGDVFVSNPAFRASPEEKLETLEVASTLEGVDSDRPSVDDYCGGRRRSLQDGGKIGNTETGNNVKDYVLEWIRSEIKKERPATSAEDRQPHPSGRPGRKKQHRKLEWWISLNKEKTRKKSRQAGKAWWREEFCEQLPKSNHKTILKSQSNIEAAERQWGQSRRKMKKSHSSDNHNQWLNGRRRRIRDCALSSTPSTRGTVCYSAPEFGGGRPPSEKFDIYSFGVLLLVIVSGRRPLQIVSSPKSELERANLISWARQLAHVGNLHDLIDPSLCAVDTQQALLCIMVALLCIQKSPCRRPNIKAIMDMLTGQSELPIITSLSLF</sequence>
<evidence type="ECO:0000256" key="2">
    <source>
        <dbReference type="ARBA" id="ARBA00022527"/>
    </source>
</evidence>
<dbReference type="InterPro" id="IPR000719">
    <property type="entry name" value="Prot_kinase_dom"/>
</dbReference>
<dbReference type="SUPFAM" id="SSF56112">
    <property type="entry name" value="Protein kinase-like (PK-like)"/>
    <property type="match status" value="1"/>
</dbReference>
<keyword evidence="6" id="KW-0067">ATP-binding</keyword>
<organism evidence="11 12">
    <name type="scientific">Vanilla planifolia</name>
    <name type="common">Vanilla</name>
    <dbReference type="NCBI Taxonomy" id="51239"/>
    <lineage>
        <taxon>Eukaryota</taxon>
        <taxon>Viridiplantae</taxon>
        <taxon>Streptophyta</taxon>
        <taxon>Embryophyta</taxon>
        <taxon>Tracheophyta</taxon>
        <taxon>Spermatophyta</taxon>
        <taxon>Magnoliopsida</taxon>
        <taxon>Liliopsida</taxon>
        <taxon>Asparagales</taxon>
        <taxon>Orchidaceae</taxon>
        <taxon>Vanilloideae</taxon>
        <taxon>Vanilleae</taxon>
        <taxon>Vanilla</taxon>
    </lineage>
</organism>
<dbReference type="OrthoDB" id="203440at2759"/>
<feature type="region of interest" description="Disordered" evidence="9">
    <location>
        <begin position="378"/>
        <end position="403"/>
    </location>
</feature>
<reference evidence="11 12" key="1">
    <citation type="journal article" date="2020" name="Nat. Food">
        <title>A phased Vanilla planifolia genome enables genetic improvement of flavour and production.</title>
        <authorList>
            <person name="Hasing T."/>
            <person name="Tang H."/>
            <person name="Brym M."/>
            <person name="Khazi F."/>
            <person name="Huang T."/>
            <person name="Chambers A.H."/>
        </authorList>
    </citation>
    <scope>NUCLEOTIDE SEQUENCE [LARGE SCALE GENOMIC DNA]</scope>
    <source>
        <tissue evidence="11">Leaf</tissue>
    </source>
</reference>
<feature type="region of interest" description="Disordered" evidence="9">
    <location>
        <begin position="324"/>
        <end position="359"/>
    </location>
</feature>
<evidence type="ECO:0000259" key="10">
    <source>
        <dbReference type="PROSITE" id="PS50011"/>
    </source>
</evidence>
<dbReference type="EMBL" id="JADCNL010000001">
    <property type="protein sequence ID" value="KAG0496859.1"/>
    <property type="molecule type" value="Genomic_DNA"/>
</dbReference>
<dbReference type="InterPro" id="IPR044576">
    <property type="entry name" value="At4g25390-like"/>
</dbReference>
<evidence type="ECO:0000256" key="1">
    <source>
        <dbReference type="ARBA" id="ARBA00012513"/>
    </source>
</evidence>
<evidence type="ECO:0000256" key="9">
    <source>
        <dbReference type="SAM" id="MobiDB-lite"/>
    </source>
</evidence>
<proteinExistence type="predicted"/>
<dbReference type="FunFam" id="1.10.510.10:FF:001023">
    <property type="entry name" value="Os07g0541700 protein"/>
    <property type="match status" value="1"/>
</dbReference>
<keyword evidence="3" id="KW-0808">Transferase</keyword>
<evidence type="ECO:0000256" key="3">
    <source>
        <dbReference type="ARBA" id="ARBA00022679"/>
    </source>
</evidence>
<dbReference type="GO" id="GO:0004674">
    <property type="term" value="F:protein serine/threonine kinase activity"/>
    <property type="evidence" value="ECO:0007669"/>
    <property type="project" value="UniProtKB-KW"/>
</dbReference>
<evidence type="ECO:0000313" key="11">
    <source>
        <dbReference type="EMBL" id="KAG0496859.1"/>
    </source>
</evidence>
<evidence type="ECO:0000256" key="7">
    <source>
        <dbReference type="ARBA" id="ARBA00047899"/>
    </source>
</evidence>
<keyword evidence="12" id="KW-1185">Reference proteome</keyword>
<feature type="region of interest" description="Disordered" evidence="9">
    <location>
        <begin position="453"/>
        <end position="477"/>
    </location>
</feature>
<evidence type="ECO:0000256" key="4">
    <source>
        <dbReference type="ARBA" id="ARBA00022741"/>
    </source>
</evidence>
<dbReference type="Proteomes" id="UP000636800">
    <property type="component" value="Chromosome 1"/>
</dbReference>
<dbReference type="Gene3D" id="1.10.510.10">
    <property type="entry name" value="Transferase(Phosphotransferase) domain 1"/>
    <property type="match status" value="2"/>
</dbReference>
<protein>
    <recommendedName>
        <fullName evidence="1">non-specific serine/threonine protein kinase</fullName>
        <ecNumber evidence="1">2.7.11.1</ecNumber>
    </recommendedName>
</protein>
<dbReference type="InterPro" id="IPR011009">
    <property type="entry name" value="Kinase-like_dom_sf"/>
</dbReference>
<keyword evidence="4" id="KW-0547">Nucleotide-binding</keyword>
<comment type="catalytic activity">
    <reaction evidence="7">
        <text>L-threonyl-[protein] + ATP = O-phospho-L-threonyl-[protein] + ADP + H(+)</text>
        <dbReference type="Rhea" id="RHEA:46608"/>
        <dbReference type="Rhea" id="RHEA-COMP:11060"/>
        <dbReference type="Rhea" id="RHEA-COMP:11605"/>
        <dbReference type="ChEBI" id="CHEBI:15378"/>
        <dbReference type="ChEBI" id="CHEBI:30013"/>
        <dbReference type="ChEBI" id="CHEBI:30616"/>
        <dbReference type="ChEBI" id="CHEBI:61977"/>
        <dbReference type="ChEBI" id="CHEBI:456216"/>
        <dbReference type="EC" id="2.7.11.1"/>
    </reaction>
</comment>
<comment type="catalytic activity">
    <reaction evidence="8">
        <text>L-seryl-[protein] + ATP = O-phospho-L-seryl-[protein] + ADP + H(+)</text>
        <dbReference type="Rhea" id="RHEA:17989"/>
        <dbReference type="Rhea" id="RHEA-COMP:9863"/>
        <dbReference type="Rhea" id="RHEA-COMP:11604"/>
        <dbReference type="ChEBI" id="CHEBI:15378"/>
        <dbReference type="ChEBI" id="CHEBI:29999"/>
        <dbReference type="ChEBI" id="CHEBI:30616"/>
        <dbReference type="ChEBI" id="CHEBI:83421"/>
        <dbReference type="ChEBI" id="CHEBI:456216"/>
        <dbReference type="EC" id="2.7.11.1"/>
    </reaction>
</comment>
<dbReference type="PANTHER" id="PTHR46821">
    <property type="entry name" value="OS07G0586332 PROTEIN"/>
    <property type="match status" value="1"/>
</dbReference>
<dbReference type="AlphaFoldDB" id="A0A835RWG3"/>
<name>A0A835RWG3_VANPL</name>
<dbReference type="Pfam" id="PF00069">
    <property type="entry name" value="Pkinase"/>
    <property type="match status" value="1"/>
</dbReference>
<evidence type="ECO:0000256" key="6">
    <source>
        <dbReference type="ARBA" id="ARBA00022840"/>
    </source>
</evidence>
<accession>A0A835RWG3</accession>
<dbReference type="SMART" id="SM00220">
    <property type="entry name" value="S_TKc"/>
    <property type="match status" value="1"/>
</dbReference>
<keyword evidence="5" id="KW-0418">Kinase</keyword>
<evidence type="ECO:0000256" key="5">
    <source>
        <dbReference type="ARBA" id="ARBA00022777"/>
    </source>
</evidence>
<dbReference type="Gene3D" id="3.30.200.20">
    <property type="entry name" value="Phosphorylase Kinase, domain 1"/>
    <property type="match status" value="1"/>
</dbReference>
<gene>
    <name evidence="11" type="ORF">HPP92_001550</name>
</gene>